<dbReference type="Gene3D" id="3.40.50.720">
    <property type="entry name" value="NAD(P)-binding Rossmann-like Domain"/>
    <property type="match status" value="1"/>
</dbReference>
<dbReference type="NCBIfam" id="TIGR01214">
    <property type="entry name" value="rmlD"/>
    <property type="match status" value="1"/>
</dbReference>
<sequence>MSQANNDMHLLVTGANGQLGQCLADQLKAQGIVHTLLSRQDADINDTVVLEKIVADKGVTAIINAAAYTAVDKAESEPELAKRINEDGPAALAKLCSRFDIPLLHVSTDYVFDGNNQTPYVETDQTNPSGVYGHTKLNGEIAVQRHCPKHIILRTAWVFSEYGNNFMKTMLRLAKERDTLGVVADQFGCPTYAGDIAKALISIAQQIHAAEQDKSGAQARYGVYHYAGDEAVSWHGFAMAIFEEAHQQGVLKSLPTVNAIATEAYPTPAKRPAYSVLSTAKIEGDYGVQPSEWRLAFAILQKNRMAM</sequence>
<evidence type="ECO:0000256" key="5">
    <source>
        <dbReference type="ARBA" id="ARBA00048200"/>
    </source>
</evidence>
<protein>
    <recommendedName>
        <fullName evidence="4 6">dTDP-4-dehydrorhamnose reductase</fullName>
        <ecNumber evidence="3 6">1.1.1.133</ecNumber>
    </recommendedName>
</protein>
<comment type="function">
    <text evidence="6">Catalyzes the reduction of dTDP-6-deoxy-L-lyxo-4-hexulose to yield dTDP-L-rhamnose.</text>
</comment>
<dbReference type="PANTHER" id="PTHR10491">
    <property type="entry name" value="DTDP-4-DEHYDRORHAMNOSE REDUCTASE"/>
    <property type="match status" value="1"/>
</dbReference>
<dbReference type="Proteomes" id="UP001557484">
    <property type="component" value="Unassembled WGS sequence"/>
</dbReference>
<dbReference type="SUPFAM" id="SSF51735">
    <property type="entry name" value="NAD(P)-binding Rossmann-fold domains"/>
    <property type="match status" value="1"/>
</dbReference>
<evidence type="ECO:0000256" key="4">
    <source>
        <dbReference type="ARBA" id="ARBA00017099"/>
    </source>
</evidence>
<organism evidence="8 9">
    <name type="scientific">Zhongshania arctica</name>
    <dbReference type="NCBI Taxonomy" id="3238302"/>
    <lineage>
        <taxon>Bacteria</taxon>
        <taxon>Pseudomonadati</taxon>
        <taxon>Pseudomonadota</taxon>
        <taxon>Gammaproteobacteria</taxon>
        <taxon>Cellvibrionales</taxon>
        <taxon>Spongiibacteraceae</taxon>
        <taxon>Zhongshania</taxon>
    </lineage>
</organism>
<dbReference type="CDD" id="cd05254">
    <property type="entry name" value="dTDP_HR_like_SDR_e"/>
    <property type="match status" value="1"/>
</dbReference>
<dbReference type="EMBL" id="JBFRYB010000001">
    <property type="protein sequence ID" value="MEX1664405.1"/>
    <property type="molecule type" value="Genomic_DNA"/>
</dbReference>
<gene>
    <name evidence="8" type="primary">rfbD</name>
    <name evidence="8" type="ORF">AB4875_02830</name>
</gene>
<evidence type="ECO:0000256" key="1">
    <source>
        <dbReference type="ARBA" id="ARBA00004781"/>
    </source>
</evidence>
<reference evidence="8 9" key="1">
    <citation type="journal article" date="2011" name="Int. J. Syst. Evol. Microbiol.">
        <title>Zhongshania antarctica gen. nov., sp. nov. and Zhongshania guokunii sp. nov., gammaproteobacteria respectively isolated from coastal attached (fast) ice and surface seawater of the Antarctic.</title>
        <authorList>
            <person name="Li H.J."/>
            <person name="Zhang X.Y."/>
            <person name="Chen C.X."/>
            <person name="Zhang Y.J."/>
            <person name="Gao Z.M."/>
            <person name="Yu Y."/>
            <person name="Chen X.L."/>
            <person name="Chen B."/>
            <person name="Zhang Y.Z."/>
        </authorList>
    </citation>
    <scope>NUCLEOTIDE SEQUENCE [LARGE SCALE GENOMIC DNA]</scope>
    <source>
        <strain evidence="8 9">R06B22</strain>
    </source>
</reference>
<evidence type="ECO:0000256" key="2">
    <source>
        <dbReference type="ARBA" id="ARBA00010944"/>
    </source>
</evidence>
<accession>A0ABV3TSW6</accession>
<evidence type="ECO:0000313" key="9">
    <source>
        <dbReference type="Proteomes" id="UP001557484"/>
    </source>
</evidence>
<dbReference type="Pfam" id="PF04321">
    <property type="entry name" value="RmlD_sub_bind"/>
    <property type="match status" value="1"/>
</dbReference>
<proteinExistence type="inferred from homology"/>
<evidence type="ECO:0000313" key="8">
    <source>
        <dbReference type="EMBL" id="MEX1664405.1"/>
    </source>
</evidence>
<evidence type="ECO:0000256" key="3">
    <source>
        <dbReference type="ARBA" id="ARBA00012929"/>
    </source>
</evidence>
<dbReference type="EC" id="1.1.1.133" evidence="3 6"/>
<comment type="caution">
    <text evidence="8">The sequence shown here is derived from an EMBL/GenBank/DDBJ whole genome shotgun (WGS) entry which is preliminary data.</text>
</comment>
<dbReference type="GO" id="GO:0008831">
    <property type="term" value="F:dTDP-4-dehydrorhamnose reductase activity"/>
    <property type="evidence" value="ECO:0007669"/>
    <property type="project" value="UniProtKB-EC"/>
</dbReference>
<name>A0ABV3TSW6_9GAMM</name>
<dbReference type="InterPro" id="IPR005913">
    <property type="entry name" value="dTDP_dehydrorham_reduct"/>
</dbReference>
<keyword evidence="9" id="KW-1185">Reference proteome</keyword>
<dbReference type="Gene3D" id="3.90.25.10">
    <property type="entry name" value="UDP-galactose 4-epimerase, domain 1"/>
    <property type="match status" value="1"/>
</dbReference>
<comment type="cofactor">
    <cofactor evidence="6">
        <name>Mg(2+)</name>
        <dbReference type="ChEBI" id="CHEBI:18420"/>
    </cofactor>
    <text evidence="6">Binds 1 Mg(2+) ion per monomer.</text>
</comment>
<comment type="pathway">
    <text evidence="1 6">Carbohydrate biosynthesis; dTDP-L-rhamnose biosynthesis.</text>
</comment>
<keyword evidence="6 8" id="KW-0560">Oxidoreductase</keyword>
<comment type="catalytic activity">
    <reaction evidence="5 6">
        <text>dTDP-beta-L-rhamnose + NADP(+) = dTDP-4-dehydro-beta-L-rhamnose + NADPH + H(+)</text>
        <dbReference type="Rhea" id="RHEA:21796"/>
        <dbReference type="ChEBI" id="CHEBI:15378"/>
        <dbReference type="ChEBI" id="CHEBI:57510"/>
        <dbReference type="ChEBI" id="CHEBI:57783"/>
        <dbReference type="ChEBI" id="CHEBI:58349"/>
        <dbReference type="ChEBI" id="CHEBI:62830"/>
        <dbReference type="EC" id="1.1.1.133"/>
    </reaction>
</comment>
<dbReference type="PANTHER" id="PTHR10491:SF4">
    <property type="entry name" value="METHIONINE ADENOSYLTRANSFERASE 2 SUBUNIT BETA"/>
    <property type="match status" value="1"/>
</dbReference>
<evidence type="ECO:0000256" key="6">
    <source>
        <dbReference type="RuleBase" id="RU364082"/>
    </source>
</evidence>
<feature type="domain" description="RmlD-like substrate binding" evidence="7">
    <location>
        <begin position="8"/>
        <end position="297"/>
    </location>
</feature>
<evidence type="ECO:0000259" key="7">
    <source>
        <dbReference type="Pfam" id="PF04321"/>
    </source>
</evidence>
<dbReference type="InterPro" id="IPR029903">
    <property type="entry name" value="RmlD-like-bd"/>
</dbReference>
<dbReference type="RefSeq" id="WP_368374528.1">
    <property type="nucleotide sequence ID" value="NZ_JBFRYB010000001.1"/>
</dbReference>
<dbReference type="InterPro" id="IPR036291">
    <property type="entry name" value="NAD(P)-bd_dom_sf"/>
</dbReference>
<comment type="similarity">
    <text evidence="2 6">Belongs to the dTDP-4-dehydrorhamnose reductase family.</text>
</comment>
<keyword evidence="6" id="KW-0521">NADP</keyword>